<protein>
    <recommendedName>
        <fullName evidence="7">Peptidase A1 domain-containing protein</fullName>
    </recommendedName>
</protein>
<keyword evidence="5" id="KW-0645">Protease</keyword>
<dbReference type="Proteomes" id="UP000573603">
    <property type="component" value="Unassembled WGS sequence"/>
</dbReference>
<dbReference type="AlphaFoldDB" id="A0A8H5DX52"/>
<comment type="caution">
    <text evidence="8">The sequence shown here is derived from an EMBL/GenBank/DDBJ whole genome shotgun (WGS) entry which is preliminary data.</text>
</comment>
<dbReference type="PANTHER" id="PTHR47966:SF51">
    <property type="entry name" value="BETA-SITE APP-CLEAVING ENZYME, ISOFORM A-RELATED"/>
    <property type="match status" value="1"/>
</dbReference>
<organism evidence="8 9">
    <name type="scientific">Fusarium anthophilum</name>
    <dbReference type="NCBI Taxonomy" id="48485"/>
    <lineage>
        <taxon>Eukaryota</taxon>
        <taxon>Fungi</taxon>
        <taxon>Dikarya</taxon>
        <taxon>Ascomycota</taxon>
        <taxon>Pezizomycotina</taxon>
        <taxon>Sordariomycetes</taxon>
        <taxon>Hypocreomycetidae</taxon>
        <taxon>Hypocreales</taxon>
        <taxon>Nectriaceae</taxon>
        <taxon>Fusarium</taxon>
        <taxon>Fusarium fujikuroi species complex</taxon>
    </lineage>
</organism>
<evidence type="ECO:0000313" key="8">
    <source>
        <dbReference type="EMBL" id="KAF5238852.1"/>
    </source>
</evidence>
<accession>A0A8H5DX52</accession>
<dbReference type="InterPro" id="IPR033121">
    <property type="entry name" value="PEPTIDASE_A1"/>
</dbReference>
<dbReference type="PRINTS" id="PR00792">
    <property type="entry name" value="PEPSIN"/>
</dbReference>
<keyword evidence="9" id="KW-1185">Reference proteome</keyword>
<dbReference type="InterPro" id="IPR021109">
    <property type="entry name" value="Peptidase_aspartic_dom_sf"/>
</dbReference>
<dbReference type="EMBL" id="JABEVY010000282">
    <property type="protein sequence ID" value="KAF5238852.1"/>
    <property type="molecule type" value="Genomic_DNA"/>
</dbReference>
<sequence length="545" mass="58573">MHLLLPLLLTTRVVAGTIELASRSSASDNDSAYSQSASSALTPLGYAAAFVNTDVLASREGYLEDFTLIDYDVDACAQRCNANKECVAFNIYFQPDRLKTSSNDKTAAIKCALGSNTLSPPDTEIGSDVVAGSNAYNQEKALGGTGPGSVQTLPIKFPSVAKLGDTYYSVELTCDGQRLPVMLDTGSADLLLVSNECPNTPTSGCYNSTPFEIQPTTNMPGNQSFFTIVGTGPVFGNQSILDVQFGTKDSVARDLGVGLVYNAVQMEFQNGSFSGILGMGLRNVSRQFYQYQNLPPFDTLVAQERLLAPKFSTVFPRYADPNSPKEGRLTIGGIDKEASNGRKITYGDIVYSPNYNYPGAPPAPQLWSIGVDGMRFNGKNISLPASGIVSGSPYIVAIDSGTSFMAVGGIVFDQIAKSIIGPSQSSGLVVSFDCSRPQHLEIKINGQWIDINPLDLITPGDWFIQNNTQMCRAAVNAQSLSLADSILGVPFLRNVLAVFDYVSDDMYSVQPRIGIAPLTNWSLAFEEYKLSHQARVGTQIPFPGF</sequence>
<evidence type="ECO:0000256" key="3">
    <source>
        <dbReference type="PIRSR" id="PIRSR601461-1"/>
    </source>
</evidence>
<evidence type="ECO:0000256" key="1">
    <source>
        <dbReference type="ARBA" id="ARBA00007447"/>
    </source>
</evidence>
<evidence type="ECO:0000259" key="7">
    <source>
        <dbReference type="PROSITE" id="PS51767"/>
    </source>
</evidence>
<dbReference type="PANTHER" id="PTHR47966">
    <property type="entry name" value="BETA-SITE APP-CLEAVING ENZYME, ISOFORM A-RELATED"/>
    <property type="match status" value="1"/>
</dbReference>
<feature type="domain" description="Peptidase A1" evidence="7">
    <location>
        <begin position="166"/>
        <end position="516"/>
    </location>
</feature>
<gene>
    <name evidence="8" type="ORF">FANTH_10180</name>
</gene>
<evidence type="ECO:0000313" key="9">
    <source>
        <dbReference type="Proteomes" id="UP000573603"/>
    </source>
</evidence>
<reference evidence="8 9" key="1">
    <citation type="journal article" date="2020" name="BMC Genomics">
        <title>Correction to: Identification and distribution of gene clusters required for synthesis of sphingolipid metabolism inhibitors in diverse species of the filamentous fungus Fusarium.</title>
        <authorList>
            <person name="Kim H.S."/>
            <person name="Lohmar J.M."/>
            <person name="Busman M."/>
            <person name="Brown D.W."/>
            <person name="Naumann T.A."/>
            <person name="Divon H.H."/>
            <person name="Lysoe E."/>
            <person name="Uhlig S."/>
            <person name="Proctor R.H."/>
        </authorList>
    </citation>
    <scope>NUCLEOTIDE SEQUENCE [LARGE SCALE GENOMIC DNA]</scope>
    <source>
        <strain evidence="8 9">NRRL 25214</strain>
    </source>
</reference>
<feature type="active site" evidence="3">
    <location>
        <position position="399"/>
    </location>
</feature>
<name>A0A8H5DX52_9HYPO</name>
<keyword evidence="4" id="KW-1015">Disulfide bond</keyword>
<keyword evidence="6" id="KW-0732">Signal</keyword>
<feature type="chain" id="PRO_5034165859" description="Peptidase A1 domain-containing protein" evidence="6">
    <location>
        <begin position="16"/>
        <end position="545"/>
    </location>
</feature>
<dbReference type="PROSITE" id="PS00141">
    <property type="entry name" value="ASP_PROTEASE"/>
    <property type="match status" value="2"/>
</dbReference>
<feature type="disulfide bond" evidence="4">
    <location>
        <begin position="197"/>
        <end position="205"/>
    </location>
</feature>
<dbReference type="PROSITE" id="PS51767">
    <property type="entry name" value="PEPTIDASE_A1"/>
    <property type="match status" value="1"/>
</dbReference>
<feature type="active site" evidence="3">
    <location>
        <position position="184"/>
    </location>
</feature>
<dbReference type="InterPro" id="IPR034164">
    <property type="entry name" value="Pepsin-like_dom"/>
</dbReference>
<dbReference type="Pfam" id="PF00026">
    <property type="entry name" value="Asp"/>
    <property type="match status" value="1"/>
</dbReference>
<dbReference type="Gene3D" id="2.40.70.10">
    <property type="entry name" value="Acid Proteases"/>
    <property type="match status" value="2"/>
</dbReference>
<evidence type="ECO:0000256" key="2">
    <source>
        <dbReference type="ARBA" id="ARBA00022750"/>
    </source>
</evidence>
<dbReference type="CDD" id="cd05471">
    <property type="entry name" value="pepsin_like"/>
    <property type="match status" value="1"/>
</dbReference>
<comment type="similarity">
    <text evidence="1 5">Belongs to the peptidase A1 family.</text>
</comment>
<feature type="signal peptide" evidence="6">
    <location>
        <begin position="1"/>
        <end position="15"/>
    </location>
</feature>
<dbReference type="InterPro" id="IPR001461">
    <property type="entry name" value="Aspartic_peptidase_A1"/>
</dbReference>
<keyword evidence="5" id="KW-0378">Hydrolase</keyword>
<dbReference type="GO" id="GO:0004190">
    <property type="term" value="F:aspartic-type endopeptidase activity"/>
    <property type="evidence" value="ECO:0007669"/>
    <property type="project" value="UniProtKB-KW"/>
</dbReference>
<dbReference type="InterPro" id="IPR001969">
    <property type="entry name" value="Aspartic_peptidase_AS"/>
</dbReference>
<evidence type="ECO:0000256" key="6">
    <source>
        <dbReference type="SAM" id="SignalP"/>
    </source>
</evidence>
<evidence type="ECO:0000256" key="4">
    <source>
        <dbReference type="PIRSR" id="PIRSR601461-2"/>
    </source>
</evidence>
<proteinExistence type="inferred from homology"/>
<evidence type="ECO:0000256" key="5">
    <source>
        <dbReference type="RuleBase" id="RU000454"/>
    </source>
</evidence>
<dbReference type="SUPFAM" id="SSF50630">
    <property type="entry name" value="Acid proteases"/>
    <property type="match status" value="1"/>
</dbReference>
<dbReference type="GO" id="GO:0006508">
    <property type="term" value="P:proteolysis"/>
    <property type="evidence" value="ECO:0007669"/>
    <property type="project" value="UniProtKB-KW"/>
</dbReference>
<keyword evidence="2 5" id="KW-0064">Aspartyl protease</keyword>